<dbReference type="Proteomes" id="UP000279227">
    <property type="component" value="Chromosome"/>
</dbReference>
<name>A0A3S5E361_CHRGE</name>
<dbReference type="AlphaFoldDB" id="A0A3S5E361"/>
<organism evidence="1 2">
    <name type="scientific">Chryseobacterium gleum</name>
    <name type="common">Flavobacterium gleum</name>
    <dbReference type="NCBI Taxonomy" id="250"/>
    <lineage>
        <taxon>Bacteria</taxon>
        <taxon>Pseudomonadati</taxon>
        <taxon>Bacteroidota</taxon>
        <taxon>Flavobacteriia</taxon>
        <taxon>Flavobacteriales</taxon>
        <taxon>Weeksellaceae</taxon>
        <taxon>Chryseobacterium group</taxon>
        <taxon>Chryseobacterium</taxon>
    </lineage>
</organism>
<dbReference type="KEGG" id="cgle:NCTC11432_04288"/>
<dbReference type="OrthoDB" id="1494932at2"/>
<dbReference type="GeneID" id="93023805"/>
<evidence type="ECO:0000313" key="2">
    <source>
        <dbReference type="Proteomes" id="UP000279227"/>
    </source>
</evidence>
<protein>
    <recommendedName>
        <fullName evidence="3">PIN domain-containing protein</fullName>
    </recommendedName>
</protein>
<gene>
    <name evidence="1" type="ORF">NCTC11432_04288</name>
</gene>
<sequence length="206" mass="23912">MVTEKRISEWENILVDTSILCALFKAVDEGSVDEQFLFVKKLMHYLSNTKTGNSKDRRFFITSITVSELLSKEDDREKIAKIVRILDSQNVEFIDFDLGSAFLLNNDFREYLSRKKLNNFAAEMGFKSGDFMMAREWISKDMMIIQNGKFANVDVILTCDKNTFYPISEKCSVFTALAYEEYFKHDHGIMLAYLHDIAKLNYIALN</sequence>
<accession>A0A3S5E361</accession>
<reference evidence="1 2" key="1">
    <citation type="submission" date="2018-12" db="EMBL/GenBank/DDBJ databases">
        <authorList>
            <consortium name="Pathogen Informatics"/>
        </authorList>
    </citation>
    <scope>NUCLEOTIDE SEQUENCE [LARGE SCALE GENOMIC DNA]</scope>
    <source>
        <strain evidence="1 2">NCTC11432</strain>
    </source>
</reference>
<proteinExistence type="predicted"/>
<dbReference type="EMBL" id="LR134289">
    <property type="protein sequence ID" value="VEE10664.1"/>
    <property type="molecule type" value="Genomic_DNA"/>
</dbReference>
<dbReference type="RefSeq" id="WP_002984635.1">
    <property type="nucleotide sequence ID" value="NZ_CP068486.1"/>
</dbReference>
<evidence type="ECO:0000313" key="1">
    <source>
        <dbReference type="EMBL" id="VEE10664.1"/>
    </source>
</evidence>
<evidence type="ECO:0008006" key="3">
    <source>
        <dbReference type="Google" id="ProtNLM"/>
    </source>
</evidence>